<dbReference type="Gene3D" id="4.10.60.10">
    <property type="entry name" value="Zinc finger, CCHC-type"/>
    <property type="match status" value="1"/>
</dbReference>
<keyword evidence="1" id="KW-0479">Metal-binding</keyword>
<keyword evidence="1" id="KW-0862">Zinc</keyword>
<dbReference type="PROSITE" id="PS50158">
    <property type="entry name" value="ZF_CCHC"/>
    <property type="match status" value="1"/>
</dbReference>
<protein>
    <submittedName>
        <fullName evidence="4">Uncharacterized protein LOC107001448</fullName>
    </submittedName>
</protein>
<dbReference type="InterPro" id="IPR036875">
    <property type="entry name" value="Znf_CCHC_sf"/>
</dbReference>
<organism evidence="3 4">
    <name type="scientific">Solanum pennellii</name>
    <name type="common">Tomato</name>
    <name type="synonym">Lycopersicon pennellii</name>
    <dbReference type="NCBI Taxonomy" id="28526"/>
    <lineage>
        <taxon>Eukaryota</taxon>
        <taxon>Viridiplantae</taxon>
        <taxon>Streptophyta</taxon>
        <taxon>Embryophyta</taxon>
        <taxon>Tracheophyta</taxon>
        <taxon>Spermatophyta</taxon>
        <taxon>Magnoliopsida</taxon>
        <taxon>eudicotyledons</taxon>
        <taxon>Gunneridae</taxon>
        <taxon>Pentapetalae</taxon>
        <taxon>asterids</taxon>
        <taxon>lamiids</taxon>
        <taxon>Solanales</taxon>
        <taxon>Solanaceae</taxon>
        <taxon>Solanoideae</taxon>
        <taxon>Solaneae</taxon>
        <taxon>Solanum</taxon>
        <taxon>Solanum subgen. Lycopersicon</taxon>
    </lineage>
</organism>
<dbReference type="GeneID" id="107001448"/>
<keyword evidence="1" id="KW-0863">Zinc-finger</keyword>
<proteinExistence type="predicted"/>
<name>A0ABM1FCL9_SOLPN</name>
<dbReference type="Proteomes" id="UP000694930">
    <property type="component" value="Chromosome 10"/>
</dbReference>
<accession>A0ABM1FCL9</accession>
<evidence type="ECO:0000313" key="3">
    <source>
        <dbReference type="Proteomes" id="UP000694930"/>
    </source>
</evidence>
<evidence type="ECO:0000259" key="2">
    <source>
        <dbReference type="PROSITE" id="PS50158"/>
    </source>
</evidence>
<reference evidence="3" key="1">
    <citation type="journal article" date="2014" name="Nat. Genet.">
        <title>The genome of the stress-tolerant wild tomato species Solanum pennellii.</title>
        <authorList>
            <person name="Bolger A."/>
            <person name="Scossa F."/>
            <person name="Bolger M.E."/>
            <person name="Lanz C."/>
            <person name="Maumus F."/>
            <person name="Tohge T."/>
            <person name="Quesneville H."/>
            <person name="Alseekh S."/>
            <person name="Sorensen I."/>
            <person name="Lichtenstein G."/>
            <person name="Fich E.A."/>
            <person name="Conte M."/>
            <person name="Keller H."/>
            <person name="Schneeberger K."/>
            <person name="Schwacke R."/>
            <person name="Ofner I."/>
            <person name="Vrebalov J."/>
            <person name="Xu Y."/>
            <person name="Osorio S."/>
            <person name="Aflitos S.A."/>
            <person name="Schijlen E."/>
            <person name="Jimenez-Gomez J.M."/>
            <person name="Ryngajllo M."/>
            <person name="Kimura S."/>
            <person name="Kumar R."/>
            <person name="Koenig D."/>
            <person name="Headland L.R."/>
            <person name="Maloof J.N."/>
            <person name="Sinha N."/>
            <person name="van Ham R.C."/>
            <person name="Lankhorst R.K."/>
            <person name="Mao L."/>
            <person name="Vogel A."/>
            <person name="Arsova B."/>
            <person name="Panstruga R."/>
            <person name="Fei Z."/>
            <person name="Rose J.K."/>
            <person name="Zamir D."/>
            <person name="Carrari F."/>
            <person name="Giovannoni J.J."/>
            <person name="Weigel D."/>
            <person name="Usadel B."/>
            <person name="Fernie A.R."/>
        </authorList>
    </citation>
    <scope>NUCLEOTIDE SEQUENCE [LARGE SCALE GENOMIC DNA]</scope>
    <source>
        <strain evidence="3">cv. LA0716</strain>
    </source>
</reference>
<gene>
    <name evidence="4" type="primary">LOC107001448</name>
</gene>
<dbReference type="InterPro" id="IPR001878">
    <property type="entry name" value="Znf_CCHC"/>
</dbReference>
<evidence type="ECO:0000256" key="1">
    <source>
        <dbReference type="PROSITE-ProRule" id="PRU00047"/>
    </source>
</evidence>
<evidence type="ECO:0000313" key="4">
    <source>
        <dbReference type="RefSeq" id="XP_015054974.1"/>
    </source>
</evidence>
<dbReference type="Pfam" id="PF00098">
    <property type="entry name" value="zf-CCHC"/>
    <property type="match status" value="1"/>
</dbReference>
<sequence>MQNCYNCGKRGHYARDCWYKKAEGNVTSSTQNKKYEEEVWDFETSYAVKKTYQQEEIVTCHSNKKEEIPLASVRYSNHMTGDEKKLINMSEYKGGRGVVTANNCGTSKCLPCSSYKHTDHGRENTTINLRHVSETTYVEKTWSKETDDLWHTRLGHVFPSLRLEETLFVLDVVMESTSTSLWRIELSSKGAIELVHSDVFGSVKQSSISGYRYMVTFIDDFSRWTNEVWMKVQKWTGISVSVGGILQVPENIKKKHWRKFQKEIVA</sequence>
<reference evidence="4" key="2">
    <citation type="submission" date="2025-08" db="UniProtKB">
        <authorList>
            <consortium name="RefSeq"/>
        </authorList>
    </citation>
    <scope>IDENTIFICATION</scope>
</reference>
<dbReference type="RefSeq" id="XP_015054974.1">
    <property type="nucleotide sequence ID" value="XM_015199488.1"/>
</dbReference>
<dbReference type="SUPFAM" id="SSF57756">
    <property type="entry name" value="Retrovirus zinc finger-like domains"/>
    <property type="match status" value="1"/>
</dbReference>
<keyword evidence="3" id="KW-1185">Reference proteome</keyword>
<feature type="domain" description="CCHC-type" evidence="2">
    <location>
        <begin position="4"/>
        <end position="17"/>
    </location>
</feature>
<dbReference type="SMART" id="SM00343">
    <property type="entry name" value="ZnF_C2HC"/>
    <property type="match status" value="1"/>
</dbReference>